<sequence length="73" mass="7779">MLESRGYPRRLLRGKKVVRRIGLDLDDAVQRVLDLVHLVAVPSGDQPVALVQVAAAECPTTPAEFNDASGGAV</sequence>
<evidence type="ECO:0000313" key="2">
    <source>
        <dbReference type="Proteomes" id="UP000465785"/>
    </source>
</evidence>
<dbReference type="KEGG" id="mgau:MGALJ_26640"/>
<protein>
    <submittedName>
        <fullName evidence="1">Uncharacterized protein</fullName>
    </submittedName>
</protein>
<dbReference type="EMBL" id="AP022601">
    <property type="protein sequence ID" value="BBY92995.1"/>
    <property type="molecule type" value="Genomic_DNA"/>
</dbReference>
<proteinExistence type="predicted"/>
<dbReference type="AlphaFoldDB" id="A0A9W4FFC9"/>
<name>A0A9W4FFC9_9MYCO</name>
<evidence type="ECO:0000313" key="1">
    <source>
        <dbReference type="EMBL" id="BBY92995.1"/>
    </source>
</evidence>
<accession>A0A9W4FFC9</accession>
<organism evidence="1 2">
    <name type="scientific">Mycobacterium gallinarum</name>
    <dbReference type="NCBI Taxonomy" id="39689"/>
    <lineage>
        <taxon>Bacteria</taxon>
        <taxon>Bacillati</taxon>
        <taxon>Actinomycetota</taxon>
        <taxon>Actinomycetes</taxon>
        <taxon>Mycobacteriales</taxon>
        <taxon>Mycobacteriaceae</taxon>
        <taxon>Mycobacterium</taxon>
    </lineage>
</organism>
<reference evidence="1 2" key="1">
    <citation type="journal article" date="2019" name="Emerg. Microbes Infect.">
        <title>Comprehensive subspecies identification of 175 nontuberculous mycobacteria species based on 7547 genomic profiles.</title>
        <authorList>
            <person name="Matsumoto Y."/>
            <person name="Kinjo T."/>
            <person name="Motooka D."/>
            <person name="Nabeya D."/>
            <person name="Jung N."/>
            <person name="Uechi K."/>
            <person name="Horii T."/>
            <person name="Iida T."/>
            <person name="Fujita J."/>
            <person name="Nakamura S."/>
        </authorList>
    </citation>
    <scope>NUCLEOTIDE SEQUENCE [LARGE SCALE GENOMIC DNA]</scope>
    <source>
        <strain evidence="1 2">JCM 6399</strain>
    </source>
</reference>
<keyword evidence="2" id="KW-1185">Reference proteome</keyword>
<dbReference type="Proteomes" id="UP000465785">
    <property type="component" value="Chromosome"/>
</dbReference>
<gene>
    <name evidence="1" type="ORF">MGALJ_26640</name>
</gene>